<feature type="domain" description="Glycoside hydrolase family 31 N-terminal" evidence="5">
    <location>
        <begin position="114"/>
        <end position="250"/>
    </location>
</feature>
<dbReference type="PATRIC" id="fig|445710.3.peg.993"/>
<dbReference type="AlphaFoldDB" id="A0A160MZV8"/>
<comment type="similarity">
    <text evidence="1 2">Belongs to the glycosyl hydrolase 31 family.</text>
</comment>
<dbReference type="InterPro" id="IPR011013">
    <property type="entry name" value="Gal_mutarotase_sf_dom"/>
</dbReference>
<feature type="domain" description="Glycosyl hydrolase family 31 C-terminal" evidence="7">
    <location>
        <begin position="641"/>
        <end position="728"/>
    </location>
</feature>
<dbReference type="InterPro" id="IPR013780">
    <property type="entry name" value="Glyco_hydro_b"/>
</dbReference>
<dbReference type="CDD" id="cd14752">
    <property type="entry name" value="GH31_N"/>
    <property type="match status" value="1"/>
</dbReference>
<dbReference type="InterPro" id="IPR033403">
    <property type="entry name" value="DUF5110"/>
</dbReference>
<organism evidence="8 9">
    <name type="scientific">Dyella thiooxydans</name>
    <dbReference type="NCBI Taxonomy" id="445710"/>
    <lineage>
        <taxon>Bacteria</taxon>
        <taxon>Pseudomonadati</taxon>
        <taxon>Pseudomonadota</taxon>
        <taxon>Gammaproteobacteria</taxon>
        <taxon>Lysobacterales</taxon>
        <taxon>Rhodanobacteraceae</taxon>
        <taxon>Dyella</taxon>
    </lineage>
</organism>
<dbReference type="SUPFAM" id="SSF51011">
    <property type="entry name" value="Glycosyl hydrolase domain"/>
    <property type="match status" value="1"/>
</dbReference>
<keyword evidence="3" id="KW-1133">Transmembrane helix</keyword>
<dbReference type="InterPro" id="IPR048395">
    <property type="entry name" value="Glyco_hydro_31_C"/>
</dbReference>
<dbReference type="Gene3D" id="3.20.20.80">
    <property type="entry name" value="Glycosidases"/>
    <property type="match status" value="1"/>
</dbReference>
<dbReference type="KEGG" id="dtx:ATSB10_09940"/>
<dbReference type="InterPro" id="IPR000322">
    <property type="entry name" value="Glyco_hydro_31_TIM"/>
</dbReference>
<dbReference type="Proteomes" id="UP000077255">
    <property type="component" value="Chromosome"/>
</dbReference>
<dbReference type="Gene3D" id="2.60.40.1760">
    <property type="entry name" value="glycosyl hydrolase (family 31)"/>
    <property type="match status" value="1"/>
</dbReference>
<feature type="transmembrane region" description="Helical" evidence="3">
    <location>
        <begin position="35"/>
        <end position="53"/>
    </location>
</feature>
<keyword evidence="2" id="KW-0378">Hydrolase</keyword>
<dbReference type="RefSeq" id="WP_236886490.1">
    <property type="nucleotide sequence ID" value="NZ_CP014841.1"/>
</dbReference>
<dbReference type="Gene3D" id="2.60.40.1180">
    <property type="entry name" value="Golgi alpha-mannosidase II"/>
    <property type="match status" value="2"/>
</dbReference>
<dbReference type="Pfam" id="PF01055">
    <property type="entry name" value="Glyco_hydro_31_2nd"/>
    <property type="match status" value="1"/>
</dbReference>
<dbReference type="GO" id="GO:0030246">
    <property type="term" value="F:carbohydrate binding"/>
    <property type="evidence" value="ECO:0007669"/>
    <property type="project" value="InterPro"/>
</dbReference>
<keyword evidence="2" id="KW-0326">Glycosidase</keyword>
<dbReference type="GO" id="GO:0005975">
    <property type="term" value="P:carbohydrate metabolic process"/>
    <property type="evidence" value="ECO:0007669"/>
    <property type="project" value="InterPro"/>
</dbReference>
<keyword evidence="9" id="KW-1185">Reference proteome</keyword>
<dbReference type="PANTHER" id="PTHR43863:SF2">
    <property type="entry name" value="MALTASE-GLUCOAMYLASE"/>
    <property type="match status" value="1"/>
</dbReference>
<dbReference type="Pfam" id="PF21365">
    <property type="entry name" value="Glyco_hydro_31_3rd"/>
    <property type="match status" value="1"/>
</dbReference>
<dbReference type="InterPro" id="IPR051816">
    <property type="entry name" value="Glycosyl_Hydrolase_31"/>
</dbReference>
<name>A0A160MZV8_9GAMM</name>
<dbReference type="PANTHER" id="PTHR43863">
    <property type="entry name" value="HYDROLASE, PUTATIVE (AFU_ORTHOLOGUE AFUA_1G03140)-RELATED"/>
    <property type="match status" value="1"/>
</dbReference>
<dbReference type="SUPFAM" id="SSF51445">
    <property type="entry name" value="(Trans)glycosidases"/>
    <property type="match status" value="1"/>
</dbReference>
<evidence type="ECO:0000259" key="7">
    <source>
        <dbReference type="Pfam" id="PF21365"/>
    </source>
</evidence>
<reference evidence="8 9" key="1">
    <citation type="submission" date="2016-02" db="EMBL/GenBank/DDBJ databases">
        <title>Complete genome sequencing and analysis of ATSB10, Dyella thiooxydans isolated from rhizosphere soil of sunflower (Helianthus annuus L.).</title>
        <authorList>
            <person name="Lee Y."/>
            <person name="Hwangbo K."/>
            <person name="Chung H."/>
            <person name="Yoo J."/>
            <person name="Kim K.Y."/>
            <person name="Sa T.M."/>
            <person name="Um Y."/>
            <person name="Madhaiyan M."/>
        </authorList>
    </citation>
    <scope>NUCLEOTIDE SEQUENCE [LARGE SCALE GENOMIC DNA]</scope>
    <source>
        <strain evidence="8 9">ATSB10</strain>
    </source>
</reference>
<dbReference type="EMBL" id="CP014841">
    <property type="protein sequence ID" value="AND68448.1"/>
    <property type="molecule type" value="Genomic_DNA"/>
</dbReference>
<feature type="domain" description="DUF5110" evidence="6">
    <location>
        <begin position="745"/>
        <end position="785"/>
    </location>
</feature>
<gene>
    <name evidence="8" type="ORF">ATSB10_09940</name>
</gene>
<sequence>MSRMRLRPVPPDSDGASEATPFVRRRGAVVHASRIAWFGLLLSCATAVAAAAATPMTTLDRQGAWVSVEAYGPNVVHITMAADKAEVLKPAGYGIITAHADNSAFHQTHDASGDTFASPALTLHVNAPPPPHVPGITDRYFAPDLPPVRLQVKNASGETIVDMTGWNMSPHEVNGEATYQVGATFAAPGDEHYYGMGQNQGSLGPLDLRGRVIDCKQWYDAPAGETVCVPFMVSSKGYGIIWDNPSDTHFVAGINGRTRFESKVGERVSFFVIVGNTPETIYSAYARVTGKTPIPPKAAFGLIQSKARYDSQAEVLRVARTYREKRYPLDVMVIDWFYWTHMGQLDINPAEFPDPDGMNRQLHAMGMRSIISVWPRFERAGRYFKELDAKGYFLKDRNGKTVDGLPFRTDRAGALIDSTNPAARTWYWDHVRDNILSHGFDYPWLDETEPDLVPDGFFFSIGSGDRYHNVYPLLHVEGVAKGMRAWKPDKRVLILARAAYLGSQRTGALFWSSDIDPSWEALQRQIPTGLNMTASGIAYWGNDIGGWQWLPQTTSATKAPLLDPSDARDTVGQNNDYPELLTRWFEYGTFLPTLRLHGMRKHTEIWAFGHQAEAIMASYDKLRYRLIPYIYSQAKNTYDTGAPFMRPLWMDFPNDPNVADLGTQYMFGPAFLVAPVTTQGQTEKDVYLPAGSDWYNFWTNEKLAGGRWVKVAAPIDQIPVFVRAGAIVPLGSDIQSTASKQAIAEIRVYPGRDGDFALYNDDGTSYDYEAGKGTTTRLHWNNASGVLSATGGDPAFDRKVAGLARVMGKPGK</sequence>
<dbReference type="GO" id="GO:0004553">
    <property type="term" value="F:hydrolase activity, hydrolyzing O-glycosyl compounds"/>
    <property type="evidence" value="ECO:0007669"/>
    <property type="project" value="InterPro"/>
</dbReference>
<dbReference type="InterPro" id="IPR017853">
    <property type="entry name" value="GH"/>
</dbReference>
<accession>A0A160MZV8</accession>
<evidence type="ECO:0000313" key="9">
    <source>
        <dbReference type="Proteomes" id="UP000077255"/>
    </source>
</evidence>
<evidence type="ECO:0000259" key="4">
    <source>
        <dbReference type="Pfam" id="PF01055"/>
    </source>
</evidence>
<evidence type="ECO:0000259" key="6">
    <source>
        <dbReference type="Pfam" id="PF17137"/>
    </source>
</evidence>
<keyword evidence="3" id="KW-0812">Transmembrane</keyword>
<proteinExistence type="inferred from homology"/>
<evidence type="ECO:0000256" key="3">
    <source>
        <dbReference type="SAM" id="Phobius"/>
    </source>
</evidence>
<dbReference type="SUPFAM" id="SSF74650">
    <property type="entry name" value="Galactose mutarotase-like"/>
    <property type="match status" value="1"/>
</dbReference>
<protein>
    <submittedName>
        <fullName evidence="8">Alpha-glucosidase</fullName>
    </submittedName>
</protein>
<evidence type="ECO:0000313" key="8">
    <source>
        <dbReference type="EMBL" id="AND68448.1"/>
    </source>
</evidence>
<evidence type="ECO:0000256" key="1">
    <source>
        <dbReference type="ARBA" id="ARBA00007806"/>
    </source>
</evidence>
<keyword evidence="3" id="KW-0472">Membrane</keyword>
<feature type="domain" description="Glycoside hydrolase family 31 TIM barrel" evidence="4">
    <location>
        <begin position="292"/>
        <end position="633"/>
    </location>
</feature>
<dbReference type="STRING" id="445710.ATSB10_09940"/>
<dbReference type="InterPro" id="IPR025887">
    <property type="entry name" value="Glyco_hydro_31_N_dom"/>
</dbReference>
<dbReference type="Pfam" id="PF17137">
    <property type="entry name" value="DUF5110"/>
    <property type="match status" value="1"/>
</dbReference>
<dbReference type="Pfam" id="PF13802">
    <property type="entry name" value="Gal_mutarotas_2"/>
    <property type="match status" value="1"/>
</dbReference>
<evidence type="ECO:0000256" key="2">
    <source>
        <dbReference type="RuleBase" id="RU361185"/>
    </source>
</evidence>
<evidence type="ECO:0000259" key="5">
    <source>
        <dbReference type="Pfam" id="PF13802"/>
    </source>
</evidence>
<dbReference type="CDD" id="cd06591">
    <property type="entry name" value="GH31_xylosidase_XylS"/>
    <property type="match status" value="1"/>
</dbReference>